<gene>
    <name evidence="3" type="ORF">AXF42_Ash019818</name>
</gene>
<dbReference type="InterPro" id="IPR012459">
    <property type="entry name" value="Rrp15"/>
</dbReference>
<evidence type="ECO:0000313" key="4">
    <source>
        <dbReference type="Proteomes" id="UP000236161"/>
    </source>
</evidence>
<dbReference type="GO" id="GO:0000460">
    <property type="term" value="P:maturation of 5.8S rRNA"/>
    <property type="evidence" value="ECO:0007669"/>
    <property type="project" value="TreeGrafter"/>
</dbReference>
<dbReference type="GO" id="GO:0030687">
    <property type="term" value="C:preribosome, large subunit precursor"/>
    <property type="evidence" value="ECO:0007669"/>
    <property type="project" value="TreeGrafter"/>
</dbReference>
<dbReference type="PANTHER" id="PTHR13245">
    <property type="entry name" value="RRP15-LIKE PROTEIN"/>
    <property type="match status" value="1"/>
</dbReference>
<dbReference type="AlphaFoldDB" id="A0A2I0ARE0"/>
<evidence type="ECO:0000256" key="1">
    <source>
        <dbReference type="ARBA" id="ARBA00007462"/>
    </source>
</evidence>
<reference evidence="3 4" key="1">
    <citation type="journal article" date="2017" name="Nature">
        <title>The Apostasia genome and the evolution of orchids.</title>
        <authorList>
            <person name="Zhang G.Q."/>
            <person name="Liu K.W."/>
            <person name="Li Z."/>
            <person name="Lohaus R."/>
            <person name="Hsiao Y.Y."/>
            <person name="Niu S.C."/>
            <person name="Wang J.Y."/>
            <person name="Lin Y.C."/>
            <person name="Xu Q."/>
            <person name="Chen L.J."/>
            <person name="Yoshida K."/>
            <person name="Fujiwara S."/>
            <person name="Wang Z.W."/>
            <person name="Zhang Y.Q."/>
            <person name="Mitsuda N."/>
            <person name="Wang M."/>
            <person name="Liu G.H."/>
            <person name="Pecoraro L."/>
            <person name="Huang H.X."/>
            <person name="Xiao X.J."/>
            <person name="Lin M."/>
            <person name="Wu X.Y."/>
            <person name="Wu W.L."/>
            <person name="Chen Y.Y."/>
            <person name="Chang S.B."/>
            <person name="Sakamoto S."/>
            <person name="Ohme-Takagi M."/>
            <person name="Yagi M."/>
            <person name="Zeng S.J."/>
            <person name="Shen C.Y."/>
            <person name="Yeh C.M."/>
            <person name="Luo Y.B."/>
            <person name="Tsai W.C."/>
            <person name="Van de Peer Y."/>
            <person name="Liu Z.J."/>
        </authorList>
    </citation>
    <scope>NUCLEOTIDE SEQUENCE [LARGE SCALE GENOMIC DNA]</scope>
    <source>
        <strain evidence="4">cv. Shenzhen</strain>
        <tissue evidence="3">Stem</tissue>
    </source>
</reference>
<evidence type="ECO:0000256" key="2">
    <source>
        <dbReference type="SAM" id="MobiDB-lite"/>
    </source>
</evidence>
<dbReference type="STRING" id="1088818.A0A2I0ARE0"/>
<dbReference type="OrthoDB" id="20949at2759"/>
<dbReference type="GO" id="GO:0000470">
    <property type="term" value="P:maturation of LSU-rRNA"/>
    <property type="evidence" value="ECO:0007669"/>
    <property type="project" value="TreeGrafter"/>
</dbReference>
<dbReference type="EMBL" id="KZ451956">
    <property type="protein sequence ID" value="PKA58114.1"/>
    <property type="molecule type" value="Genomic_DNA"/>
</dbReference>
<dbReference type="Proteomes" id="UP000236161">
    <property type="component" value="Unassembled WGS sequence"/>
</dbReference>
<name>A0A2I0ARE0_9ASPA</name>
<feature type="compositionally biased region" description="Acidic residues" evidence="2">
    <location>
        <begin position="81"/>
        <end position="96"/>
    </location>
</feature>
<organism evidence="3 4">
    <name type="scientific">Apostasia shenzhenica</name>
    <dbReference type="NCBI Taxonomy" id="1088818"/>
    <lineage>
        <taxon>Eukaryota</taxon>
        <taxon>Viridiplantae</taxon>
        <taxon>Streptophyta</taxon>
        <taxon>Embryophyta</taxon>
        <taxon>Tracheophyta</taxon>
        <taxon>Spermatophyta</taxon>
        <taxon>Magnoliopsida</taxon>
        <taxon>Liliopsida</taxon>
        <taxon>Asparagales</taxon>
        <taxon>Orchidaceae</taxon>
        <taxon>Apostasioideae</taxon>
        <taxon>Apostasia</taxon>
    </lineage>
</organism>
<sequence>MVGDLQIMEAGTEKMAKKGKFSKRSSKSNKKLKPLGGAVKKAKKPSKKMIKLFRKRARAYNSDEDEEETAPDAMQSLHEDSSDDGSEGYNGSDDEKEGDRYGTHRGITRFTEGCRAFRTAFLNIMKKNLQNDPLGPILSANRKLVAEKLAEEGIEQKAKAEAKKDKHLAAKTGHVTPASFLDTKEKLLISVATKGVVKLFNAVNKAQSSQNGLNPSNSKDAKALAKQRKATFLSDIKKSTERNLENAKVHHMNKANDDEPAWAPLRDSYMLTSSKLKDWDKMEVNSFHHCF</sequence>
<dbReference type="PANTHER" id="PTHR13245:SF14">
    <property type="entry name" value="RRP15-LIKE PROTEIN"/>
    <property type="match status" value="1"/>
</dbReference>
<feature type="region of interest" description="Disordered" evidence="2">
    <location>
        <begin position="1"/>
        <end position="104"/>
    </location>
</feature>
<comment type="similarity">
    <text evidence="1">Belongs to the RRP15 family.</text>
</comment>
<keyword evidence="4" id="KW-1185">Reference proteome</keyword>
<evidence type="ECO:0008006" key="5">
    <source>
        <dbReference type="Google" id="ProtNLM"/>
    </source>
</evidence>
<accession>A0A2I0ARE0</accession>
<feature type="compositionally biased region" description="Basic residues" evidence="2">
    <location>
        <begin position="17"/>
        <end position="33"/>
    </location>
</feature>
<protein>
    <recommendedName>
        <fullName evidence="5">RRP15-like protein</fullName>
    </recommendedName>
</protein>
<dbReference type="Pfam" id="PF07890">
    <property type="entry name" value="Rrp15p"/>
    <property type="match status" value="1"/>
</dbReference>
<evidence type="ECO:0000313" key="3">
    <source>
        <dbReference type="EMBL" id="PKA58114.1"/>
    </source>
</evidence>
<feature type="compositionally biased region" description="Basic residues" evidence="2">
    <location>
        <begin position="40"/>
        <end position="58"/>
    </location>
</feature>
<proteinExistence type="inferred from homology"/>